<proteinExistence type="predicted"/>
<reference evidence="1 2" key="1">
    <citation type="submission" date="2024-09" db="EMBL/GenBank/DDBJ databases">
        <authorList>
            <person name="Ruan L."/>
        </authorList>
    </citation>
    <scope>NUCLEOTIDE SEQUENCE [LARGE SCALE GENOMIC DNA]</scope>
    <source>
        <strain evidence="1 2">D33</strain>
    </source>
</reference>
<comment type="caution">
    <text evidence="1">The sequence shown here is derived from an EMBL/GenBank/DDBJ whole genome shotgun (WGS) entry which is preliminary data.</text>
</comment>
<dbReference type="EMBL" id="JBHILM010000006">
    <property type="protein sequence ID" value="MFB5680795.1"/>
    <property type="molecule type" value="Genomic_DNA"/>
</dbReference>
<dbReference type="InterPro" id="IPR012334">
    <property type="entry name" value="Pectin_lyas_fold"/>
</dbReference>
<name>A0ABV5B532_9BACL</name>
<keyword evidence="2" id="KW-1185">Reference proteome</keyword>
<sequence length="468" mass="51007">MSSGPQDFENFILSLSEFINVTKLPGDTGLSSVNINSPLDQTDTIQAIIDYYAVHGGATLFFPKSDYYAKKIGLRNHVSIVSNWATFRPVKSTELDFFYVAEQGPIQRVIYRGFSVLGNSANPSQNGMNLTAKAQIIPDYTGGLWYSEIKDIRIRDFGGCGLKLYCNDGDSASGGDMANQFLRFVNVWIIRRSSTARCLEITGQLSQTKFEACQFDGDREELTGENVYINSLNTTNDQVVGPVMFDHCTFQKSYTAVRGNNANVVLSGCWFENLKYAVDTGTNSTFKVEDSHFANACRDGSGEGYGIRVGLAARLVQARNSVIGSFDNFIVKANGAVHKGISSGGGTYIYGSSPTNLPFKDTTETITVSSSTLNAYNHKVGFVAIPAGNTQLTTIVSNHFEGEELIIRVWASGDNTRTLTINNGGNIMLPNGAASIVLKQNDTITLVKQCPVGLDPHWIVIGFTGIRR</sequence>
<protein>
    <recommendedName>
        <fullName evidence="3">Pectate lyase superfamily protein domain-containing protein</fullName>
    </recommendedName>
</protein>
<dbReference type="SUPFAM" id="SSF51126">
    <property type="entry name" value="Pectin lyase-like"/>
    <property type="match status" value="1"/>
</dbReference>
<organism evidence="1 2">
    <name type="scientific">Paenibacillus terreus</name>
    <dbReference type="NCBI Taxonomy" id="1387834"/>
    <lineage>
        <taxon>Bacteria</taxon>
        <taxon>Bacillati</taxon>
        <taxon>Bacillota</taxon>
        <taxon>Bacilli</taxon>
        <taxon>Bacillales</taxon>
        <taxon>Paenibacillaceae</taxon>
        <taxon>Paenibacillus</taxon>
    </lineage>
</organism>
<gene>
    <name evidence="1" type="ORF">ACE3NQ_07720</name>
</gene>
<dbReference type="Gene3D" id="2.160.20.10">
    <property type="entry name" value="Single-stranded right-handed beta-helix, Pectin lyase-like"/>
    <property type="match status" value="1"/>
</dbReference>
<dbReference type="RefSeq" id="WP_375524590.1">
    <property type="nucleotide sequence ID" value="NZ_JBHILM010000006.1"/>
</dbReference>
<evidence type="ECO:0000313" key="1">
    <source>
        <dbReference type="EMBL" id="MFB5680795.1"/>
    </source>
</evidence>
<evidence type="ECO:0008006" key="3">
    <source>
        <dbReference type="Google" id="ProtNLM"/>
    </source>
</evidence>
<accession>A0ABV5B532</accession>
<dbReference type="Proteomes" id="UP001580407">
    <property type="component" value="Unassembled WGS sequence"/>
</dbReference>
<dbReference type="InterPro" id="IPR011050">
    <property type="entry name" value="Pectin_lyase_fold/virulence"/>
</dbReference>
<evidence type="ECO:0000313" key="2">
    <source>
        <dbReference type="Proteomes" id="UP001580407"/>
    </source>
</evidence>